<dbReference type="SUPFAM" id="SSF50729">
    <property type="entry name" value="PH domain-like"/>
    <property type="match status" value="1"/>
</dbReference>
<protein>
    <recommendedName>
        <fullName evidence="4">PH domain-containing protein</fullName>
    </recommendedName>
</protein>
<evidence type="ECO:0000256" key="1">
    <source>
        <dbReference type="ARBA" id="ARBA00022658"/>
    </source>
</evidence>
<dbReference type="EMBL" id="CAJGYM010000012">
    <property type="protein sequence ID" value="CAD6189831.1"/>
    <property type="molecule type" value="Genomic_DNA"/>
</dbReference>
<dbReference type="Gene3D" id="2.30.29.30">
    <property type="entry name" value="Pleckstrin-homology domain (PH domain)/Phosphotyrosine-binding domain (PTB)"/>
    <property type="match status" value="1"/>
</dbReference>
<proteinExistence type="predicted"/>
<dbReference type="InterPro" id="IPR011993">
    <property type="entry name" value="PH-like_dom_sf"/>
</dbReference>
<dbReference type="InterPro" id="IPR051336">
    <property type="entry name" value="RhoGEF_Guanine_NuclExch_SF"/>
</dbReference>
<keyword evidence="1" id="KW-0344">Guanine-nucleotide releasing factor</keyword>
<dbReference type="AlphaFoldDB" id="A0A8S1H2U7"/>
<evidence type="ECO:0000313" key="2">
    <source>
        <dbReference type="EMBL" id="CAD6189831.1"/>
    </source>
</evidence>
<dbReference type="Proteomes" id="UP000835052">
    <property type="component" value="Unassembled WGS sequence"/>
</dbReference>
<reference evidence="2" key="1">
    <citation type="submission" date="2020-10" db="EMBL/GenBank/DDBJ databases">
        <authorList>
            <person name="Kikuchi T."/>
        </authorList>
    </citation>
    <scope>NUCLEOTIDE SEQUENCE</scope>
    <source>
        <strain evidence="2">NKZ352</strain>
    </source>
</reference>
<accession>A0A8S1H2U7</accession>
<dbReference type="PROSITE" id="PS51257">
    <property type="entry name" value="PROKAR_LIPOPROTEIN"/>
    <property type="match status" value="1"/>
</dbReference>
<evidence type="ECO:0008006" key="4">
    <source>
        <dbReference type="Google" id="ProtNLM"/>
    </source>
</evidence>
<dbReference type="GO" id="GO:0005737">
    <property type="term" value="C:cytoplasm"/>
    <property type="evidence" value="ECO:0007669"/>
    <property type="project" value="TreeGrafter"/>
</dbReference>
<comment type="caution">
    <text evidence="2">The sequence shown here is derived from an EMBL/GenBank/DDBJ whole genome shotgun (WGS) entry which is preliminary data.</text>
</comment>
<dbReference type="OrthoDB" id="2570713at2759"/>
<gene>
    <name evidence="2" type="ORF">CAUJ_LOCUS5750</name>
</gene>
<evidence type="ECO:0000313" key="3">
    <source>
        <dbReference type="Proteomes" id="UP000835052"/>
    </source>
</evidence>
<name>A0A8S1H2U7_9PELO</name>
<dbReference type="PANTHER" id="PTHR22826">
    <property type="entry name" value="RHO GUANINE EXCHANGE FACTOR-RELATED"/>
    <property type="match status" value="1"/>
</dbReference>
<dbReference type="GO" id="GO:0005085">
    <property type="term" value="F:guanyl-nucleotide exchange factor activity"/>
    <property type="evidence" value="ECO:0007669"/>
    <property type="project" value="UniProtKB-KW"/>
</dbReference>
<organism evidence="2 3">
    <name type="scientific">Caenorhabditis auriculariae</name>
    <dbReference type="NCBI Taxonomy" id="2777116"/>
    <lineage>
        <taxon>Eukaryota</taxon>
        <taxon>Metazoa</taxon>
        <taxon>Ecdysozoa</taxon>
        <taxon>Nematoda</taxon>
        <taxon>Chromadorea</taxon>
        <taxon>Rhabditida</taxon>
        <taxon>Rhabditina</taxon>
        <taxon>Rhabditomorpha</taxon>
        <taxon>Rhabditoidea</taxon>
        <taxon>Rhabditidae</taxon>
        <taxon>Peloderinae</taxon>
        <taxon>Caenorhabditis</taxon>
    </lineage>
</organism>
<keyword evidence="3" id="KW-1185">Reference proteome</keyword>
<sequence>MMIADSRPTWEGRGLSALSTNQALSLLLSCQDPFSMAQASRGAINLSDKCEAGSHSYVERVKLIADRMTQYQNFFKEFVKYSARAQHSSKSMQKALELCTSIPQRVHDLEFTKNITQYPGDTNKLGRIIRHDAFQVWEGDEDARPRYVFLFRNKLDKYSVRTHTTDEDTIVLQPNEPGLPSFRMKPKDLSNAEYVRKAWIRDIAEEHEAYAACSNGWPTRTSFLLGSSGKTHKRALSQILIKQISFARRGGNLAEAATGANETPPHTVSVVNCEWRRRSRASCVSSQRESELEQSRTVPILINLISST</sequence>